<evidence type="ECO:0000256" key="12">
    <source>
        <dbReference type="SAM" id="MobiDB-lite"/>
    </source>
</evidence>
<keyword evidence="7 11" id="KW-0863">Zinc-finger</keyword>
<dbReference type="AlphaFoldDB" id="A0A178UH01"/>
<keyword evidence="9" id="KW-0862">Zinc</keyword>
<comment type="catalytic activity">
    <reaction evidence="1">
        <text>S-ubiquitinyl-[E2 ubiquitin-conjugating enzyme]-L-cysteine + [acceptor protein]-L-lysine = [E2 ubiquitin-conjugating enzyme]-L-cysteine + N(6)-ubiquitinyl-[acceptor protein]-L-lysine.</text>
        <dbReference type="EC" id="2.3.2.27"/>
    </reaction>
</comment>
<evidence type="ECO:0000256" key="4">
    <source>
        <dbReference type="ARBA" id="ARBA00012483"/>
    </source>
</evidence>
<reference evidence="15" key="1">
    <citation type="journal article" date="2016" name="Proc. Natl. Acad. Sci. U.S.A.">
        <title>Chromosome-level assembly of Arabidopsis thaliana Ler reveals the extent of translocation and inversion polymorphisms.</title>
        <authorList>
            <person name="Zapata L."/>
            <person name="Ding J."/>
            <person name="Willing E.M."/>
            <person name="Hartwig B."/>
            <person name="Bezdan D."/>
            <person name="Jiao W.B."/>
            <person name="Patel V."/>
            <person name="Velikkakam James G."/>
            <person name="Koornneef M."/>
            <person name="Ossowski S."/>
            <person name="Schneeberger K."/>
        </authorList>
    </citation>
    <scope>NUCLEOTIDE SEQUENCE [LARGE SCALE GENOMIC DNA]</scope>
    <source>
        <strain evidence="15">cv. Landsberg erecta</strain>
    </source>
</reference>
<dbReference type="GO" id="GO:0008270">
    <property type="term" value="F:zinc ion binding"/>
    <property type="evidence" value="ECO:0007669"/>
    <property type="project" value="UniProtKB-KW"/>
</dbReference>
<dbReference type="CDD" id="cd16571">
    <property type="entry name" value="RING-HC_SIAHs"/>
    <property type="match status" value="1"/>
</dbReference>
<sequence length="348" mass="39602">MEDSNSHPQNQTSKRKSSHPQKKQRMENETRSAKLLDLDVLDCPVCFEPLTIPTFQCDDGHIVCNFCFAKVSNKCPGPGCDLPIGNKRCFAMERVLESAFVPCQNTEFGCTKSVSYEKVSSHEKECNYSQCSCPNLECNYTGSYNIIYGHFMRHHLYNSTIISSKWGYSTVDVLINIKEKVSVLWESRQKLLFVVQCFKERHGVYVTVRRIAPPASEFKKFSYRLSYSIDGHNVTYESPEVKRLLEVNSQIPDDSFMFVPNCLLHGEMLELKLGIKKLKQNCIIQKLSGLVPGSVLYIVGFLIKPANEVQQVTIAQETVMEDPPTSMFKNSVPIREDQIQNAITNSIR</sequence>
<evidence type="ECO:0000256" key="3">
    <source>
        <dbReference type="ARBA" id="ARBA00009119"/>
    </source>
</evidence>
<keyword evidence="6" id="KW-0479">Metal-binding</keyword>
<proteinExistence type="inferred from homology"/>
<dbReference type="InterPro" id="IPR044286">
    <property type="entry name" value="SINL_plant"/>
</dbReference>
<dbReference type="PANTHER" id="PTHR46632">
    <property type="entry name" value="E3 UBIQUITIN-PROTEIN LIGASE SINA-LIKE 4"/>
    <property type="match status" value="1"/>
</dbReference>
<dbReference type="GO" id="GO:0061630">
    <property type="term" value="F:ubiquitin protein ligase activity"/>
    <property type="evidence" value="ECO:0007669"/>
    <property type="project" value="UniProtKB-EC"/>
</dbReference>
<feature type="compositionally biased region" description="Basic residues" evidence="12">
    <location>
        <begin position="13"/>
        <end position="23"/>
    </location>
</feature>
<dbReference type="Pfam" id="PF21361">
    <property type="entry name" value="Sina_ZnF"/>
    <property type="match status" value="1"/>
</dbReference>
<dbReference type="SUPFAM" id="SSF49599">
    <property type="entry name" value="TRAF domain-like"/>
    <property type="match status" value="1"/>
</dbReference>
<dbReference type="InterPro" id="IPR013083">
    <property type="entry name" value="Znf_RING/FYVE/PHD"/>
</dbReference>
<dbReference type="InterPro" id="IPR013010">
    <property type="entry name" value="Znf_SIAH"/>
</dbReference>
<feature type="domain" description="SIAH-type" evidence="13">
    <location>
        <begin position="98"/>
        <end position="156"/>
    </location>
</feature>
<dbReference type="EC" id="2.3.2.27" evidence="4"/>
<evidence type="ECO:0000256" key="7">
    <source>
        <dbReference type="ARBA" id="ARBA00022771"/>
    </source>
</evidence>
<dbReference type="GO" id="GO:0016567">
    <property type="term" value="P:protein ubiquitination"/>
    <property type="evidence" value="ECO:0007669"/>
    <property type="project" value="UniProtKB-UniPathway"/>
</dbReference>
<dbReference type="PROSITE" id="PS51081">
    <property type="entry name" value="ZF_SIAH"/>
    <property type="match status" value="1"/>
</dbReference>
<evidence type="ECO:0000256" key="5">
    <source>
        <dbReference type="ARBA" id="ARBA00022679"/>
    </source>
</evidence>
<evidence type="ECO:0000256" key="2">
    <source>
        <dbReference type="ARBA" id="ARBA00004906"/>
    </source>
</evidence>
<organism evidence="14 15">
    <name type="scientific">Arabidopsis thaliana</name>
    <name type="common">Mouse-ear cress</name>
    <dbReference type="NCBI Taxonomy" id="3702"/>
    <lineage>
        <taxon>Eukaryota</taxon>
        <taxon>Viridiplantae</taxon>
        <taxon>Streptophyta</taxon>
        <taxon>Embryophyta</taxon>
        <taxon>Tracheophyta</taxon>
        <taxon>Spermatophyta</taxon>
        <taxon>Magnoliopsida</taxon>
        <taxon>eudicotyledons</taxon>
        <taxon>Gunneridae</taxon>
        <taxon>Pentapetalae</taxon>
        <taxon>rosids</taxon>
        <taxon>malvids</taxon>
        <taxon>Brassicales</taxon>
        <taxon>Brassicaceae</taxon>
        <taxon>Camelineae</taxon>
        <taxon>Arabidopsis</taxon>
    </lineage>
</organism>
<dbReference type="Proteomes" id="UP000078284">
    <property type="component" value="Chromosome 5"/>
</dbReference>
<evidence type="ECO:0000256" key="1">
    <source>
        <dbReference type="ARBA" id="ARBA00000900"/>
    </source>
</evidence>
<feature type="region of interest" description="Disordered" evidence="12">
    <location>
        <begin position="1"/>
        <end position="31"/>
    </location>
</feature>
<comment type="function">
    <text evidence="10">E3 ubiquitin-protein ligase that mediates ubiquitination and subsequent proteasomal degradation of target proteins. E3 ubiquitin ligases accept ubiquitin from an E2 ubiquitin-conjugating enzyme in the form of a thioester and then directly transfers the ubiquitin to targeted substrates. It probably triggers the ubiquitin-mediated degradation of different substrates.</text>
</comment>
<keyword evidence="8" id="KW-0833">Ubl conjugation pathway</keyword>
<evidence type="ECO:0000313" key="15">
    <source>
        <dbReference type="Proteomes" id="UP000078284"/>
    </source>
</evidence>
<evidence type="ECO:0000256" key="10">
    <source>
        <dbReference type="ARBA" id="ARBA00024004"/>
    </source>
</evidence>
<dbReference type="Gene3D" id="3.30.40.10">
    <property type="entry name" value="Zinc/RING finger domain, C3HC4 (zinc finger)"/>
    <property type="match status" value="1"/>
</dbReference>
<evidence type="ECO:0000256" key="9">
    <source>
        <dbReference type="ARBA" id="ARBA00022833"/>
    </source>
</evidence>
<dbReference type="PANTHER" id="PTHR46632:SF3">
    <property type="entry name" value="E3 UBIQUITIN-PROTEIN LIGASE SINA-LIKE 7-RELATED"/>
    <property type="match status" value="1"/>
</dbReference>
<dbReference type="EMBL" id="LUHQ01000005">
    <property type="protein sequence ID" value="OAO91941.1"/>
    <property type="molecule type" value="Genomic_DNA"/>
</dbReference>
<evidence type="ECO:0000256" key="6">
    <source>
        <dbReference type="ARBA" id="ARBA00022723"/>
    </source>
</evidence>
<evidence type="ECO:0000313" key="14">
    <source>
        <dbReference type="EMBL" id="OAO91941.1"/>
    </source>
</evidence>
<comment type="pathway">
    <text evidence="2">Protein modification; protein ubiquitination.</text>
</comment>
<dbReference type="ExpressionAtlas" id="A0A178UH01">
    <property type="expression patterns" value="baseline and differential"/>
</dbReference>
<comment type="caution">
    <text evidence="14">The sequence shown here is derived from an EMBL/GenBank/DDBJ whole genome shotgun (WGS) entry which is preliminary data.</text>
</comment>
<keyword evidence="5" id="KW-0808">Transferase</keyword>
<accession>A0A178UH01</accession>
<feature type="compositionally biased region" description="Polar residues" evidence="12">
    <location>
        <begin position="1"/>
        <end position="12"/>
    </location>
</feature>
<dbReference type="Pfam" id="PF21362">
    <property type="entry name" value="Sina_RING"/>
    <property type="match status" value="1"/>
</dbReference>
<name>A0A178UH01_ARATH</name>
<evidence type="ECO:0000256" key="8">
    <source>
        <dbReference type="ARBA" id="ARBA00022786"/>
    </source>
</evidence>
<dbReference type="UniPathway" id="UPA00143"/>
<comment type="similarity">
    <text evidence="3">Belongs to the SINA (Seven in absentia) family.</text>
</comment>
<gene>
    <name evidence="14" type="ordered locus">AXX17_At5g62340</name>
</gene>
<protein>
    <recommendedName>
        <fullName evidence="4">RING-type E3 ubiquitin transferase</fullName>
        <ecNumber evidence="4">2.3.2.27</ecNumber>
    </recommendedName>
</protein>
<evidence type="ECO:0000259" key="13">
    <source>
        <dbReference type="PROSITE" id="PS51081"/>
    </source>
</evidence>
<evidence type="ECO:0000256" key="11">
    <source>
        <dbReference type="PROSITE-ProRule" id="PRU00455"/>
    </source>
</evidence>
<dbReference type="InterPro" id="IPR049548">
    <property type="entry name" value="Sina-like_RING"/>
</dbReference>